<dbReference type="InterPro" id="IPR024747">
    <property type="entry name" value="Pyridox_Oxase-rel"/>
</dbReference>
<dbReference type="EMBL" id="KV875103">
    <property type="protein sequence ID" value="OIW24372.1"/>
    <property type="molecule type" value="Genomic_DNA"/>
</dbReference>
<dbReference type="Proteomes" id="UP000182658">
    <property type="component" value="Unassembled WGS sequence"/>
</dbReference>
<name>A0A1J7J5E3_9PEZI</name>
<sequence length="268" mass="29129">MVRYELEYPKQPYSTVKRYDSLASYSLSTIHTIIATSPLVNVSFNPPNSPFPTILPMIGALGSYARPSADITDVQDLYLHGYVSSRIMNLSRTPDQPDGLPVCISATHLDGLVLTLTPNSHNYNYRSATLFGHATLVTDRDEKLFAMRRITDGVVPGRWEGSRVPPNAGEMASTSVLRVKIAAGSAKVRAGGPTDDKGDMSDEALKDRVWTGVVPVYQTLGTPLAGEYNRVEVPGYIAEYVRDSNVGAQEQAVEAAKATVVPKKVVDE</sequence>
<organism evidence="1 2">
    <name type="scientific">Coniochaeta ligniaria NRRL 30616</name>
    <dbReference type="NCBI Taxonomy" id="1408157"/>
    <lineage>
        <taxon>Eukaryota</taxon>
        <taxon>Fungi</taxon>
        <taxon>Dikarya</taxon>
        <taxon>Ascomycota</taxon>
        <taxon>Pezizomycotina</taxon>
        <taxon>Sordariomycetes</taxon>
        <taxon>Sordariomycetidae</taxon>
        <taxon>Coniochaetales</taxon>
        <taxon>Coniochaetaceae</taxon>
        <taxon>Coniochaeta</taxon>
    </lineage>
</organism>
<reference evidence="1 2" key="1">
    <citation type="submission" date="2016-10" db="EMBL/GenBank/DDBJ databases">
        <title>Draft genome sequence of Coniochaeta ligniaria NRRL30616, a lignocellulolytic fungus for bioabatement of inhibitors in plant biomass hydrolysates.</title>
        <authorList>
            <consortium name="DOE Joint Genome Institute"/>
            <person name="Jimenez D.J."/>
            <person name="Hector R.E."/>
            <person name="Riley R."/>
            <person name="Sun H."/>
            <person name="Grigoriev I.V."/>
            <person name="Van Elsas J.D."/>
            <person name="Nichols N.N."/>
        </authorList>
    </citation>
    <scope>NUCLEOTIDE SEQUENCE [LARGE SCALE GENOMIC DNA]</scope>
    <source>
        <strain evidence="1 2">NRRL 30616</strain>
    </source>
</reference>
<dbReference type="InParanoid" id="A0A1J7J5E3"/>
<evidence type="ECO:0000313" key="1">
    <source>
        <dbReference type="EMBL" id="OIW24372.1"/>
    </source>
</evidence>
<dbReference type="PANTHER" id="PTHR34071">
    <property type="entry name" value="5-NITROIMIDAZOLE ANTIBIOTICS RESISTANCE PROTEIN, NIMA-FAMILY-RELATED PROTEIN-RELATED"/>
    <property type="match status" value="1"/>
</dbReference>
<dbReference type="Pfam" id="PF12900">
    <property type="entry name" value="Pyridox_ox_2"/>
    <property type="match status" value="1"/>
</dbReference>
<keyword evidence="2" id="KW-1185">Reference proteome</keyword>
<dbReference type="OrthoDB" id="444432at2759"/>
<dbReference type="PANTHER" id="PTHR34071:SF2">
    <property type="entry name" value="FLAVIN-NUCLEOTIDE-BINDING PROTEIN"/>
    <property type="match status" value="1"/>
</dbReference>
<dbReference type="Gene3D" id="2.30.110.10">
    <property type="entry name" value="Electron Transport, Fmn-binding Protein, Chain A"/>
    <property type="match status" value="1"/>
</dbReference>
<dbReference type="STRING" id="1408157.A0A1J7J5E3"/>
<dbReference type="SUPFAM" id="SSF50475">
    <property type="entry name" value="FMN-binding split barrel"/>
    <property type="match status" value="1"/>
</dbReference>
<dbReference type="AlphaFoldDB" id="A0A1J7J5E3"/>
<proteinExistence type="predicted"/>
<accession>A0A1J7J5E3</accession>
<protein>
    <submittedName>
        <fullName evidence="1">Flavin-nucleotide-binding protein</fullName>
    </submittedName>
</protein>
<gene>
    <name evidence="1" type="ORF">CONLIGDRAFT_583914</name>
</gene>
<evidence type="ECO:0000313" key="2">
    <source>
        <dbReference type="Proteomes" id="UP000182658"/>
    </source>
</evidence>
<dbReference type="InterPro" id="IPR012349">
    <property type="entry name" value="Split_barrel_FMN-bd"/>
</dbReference>